<proteinExistence type="predicted"/>
<keyword evidence="4 5" id="KW-0472">Membrane</keyword>
<reference evidence="7" key="1">
    <citation type="submission" date="2013-12" db="EMBL/GenBank/DDBJ databases">
        <authorList>
            <person name="Aslett M."/>
        </authorList>
    </citation>
    <scope>NUCLEOTIDE SEQUENCE [LARGE SCALE GENOMIC DNA]</scope>
    <source>
        <strain evidence="7">Lindley</strain>
    </source>
</reference>
<reference evidence="7" key="2">
    <citation type="submission" date="2014-05" db="EMBL/GenBank/DDBJ databases">
        <title>The genome and life-stage specific transcriptomes of Globodera pallida elucidate key aspects of plant parasitism by a cyst nematode.</title>
        <authorList>
            <person name="Cotton J.A."/>
            <person name="Lilley C.J."/>
            <person name="Jones L.M."/>
            <person name="Kikuchi T."/>
            <person name="Reid A.J."/>
            <person name="Thorpe P."/>
            <person name="Tsai I.J."/>
            <person name="Beasley H."/>
            <person name="Blok V."/>
            <person name="Cock P.J.A."/>
            <person name="Van den Akker S.E."/>
            <person name="Holroyd N."/>
            <person name="Hunt M."/>
            <person name="Mantelin S."/>
            <person name="Naghra H."/>
            <person name="Pain A."/>
            <person name="Palomares-Rius J.E."/>
            <person name="Zarowiecki M."/>
            <person name="Berriman M."/>
            <person name="Jones J.T."/>
            <person name="Urwin P.E."/>
        </authorList>
    </citation>
    <scope>NUCLEOTIDE SEQUENCE [LARGE SCALE GENOMIC DNA]</scope>
    <source>
        <strain evidence="7">Lindley</strain>
    </source>
</reference>
<dbReference type="Gene3D" id="1.20.1070.10">
    <property type="entry name" value="Rhodopsin 7-helix transmembrane proteins"/>
    <property type="match status" value="1"/>
</dbReference>
<dbReference type="InterPro" id="IPR019424">
    <property type="entry name" value="7TM_GPCR_Srsx"/>
</dbReference>
<dbReference type="Proteomes" id="UP000050741">
    <property type="component" value="Unassembled WGS sequence"/>
</dbReference>
<feature type="transmembrane region" description="Helical" evidence="5">
    <location>
        <begin position="134"/>
        <end position="154"/>
    </location>
</feature>
<keyword evidence="7" id="KW-1185">Reference proteome</keyword>
<dbReference type="AlphaFoldDB" id="A0A183C061"/>
<feature type="transmembrane region" description="Helical" evidence="5">
    <location>
        <begin position="271"/>
        <end position="290"/>
    </location>
</feature>
<feature type="transmembrane region" description="Helical" evidence="5">
    <location>
        <begin position="103"/>
        <end position="122"/>
    </location>
</feature>
<evidence type="ECO:0000259" key="6">
    <source>
        <dbReference type="PROSITE" id="PS50262"/>
    </source>
</evidence>
<evidence type="ECO:0000313" key="8">
    <source>
        <dbReference type="WBParaSite" id="GPLIN_000625300"/>
    </source>
</evidence>
<dbReference type="InterPro" id="IPR047130">
    <property type="entry name" value="7TM_GPCR_Srsx_nematod"/>
</dbReference>
<dbReference type="PRINTS" id="PR00237">
    <property type="entry name" value="GPCRRHODOPSN"/>
</dbReference>
<feature type="transmembrane region" description="Helical" evidence="5">
    <location>
        <begin position="230"/>
        <end position="251"/>
    </location>
</feature>
<dbReference type="Pfam" id="PF10320">
    <property type="entry name" value="7TM_GPCR_Srsx"/>
    <property type="match status" value="1"/>
</dbReference>
<dbReference type="InterPro" id="IPR017452">
    <property type="entry name" value="GPCR_Rhodpsn_7TM"/>
</dbReference>
<dbReference type="SUPFAM" id="SSF81321">
    <property type="entry name" value="Family A G protein-coupled receptor-like"/>
    <property type="match status" value="1"/>
</dbReference>
<keyword evidence="2 5" id="KW-0812">Transmembrane</keyword>
<dbReference type="PANTHER" id="PTHR23360">
    <property type="entry name" value="G-PROTEIN COUPLED RECEPTORS FAMILY 1 PROFILE DOMAIN-CONTAINING PROTEIN-RELATED"/>
    <property type="match status" value="1"/>
</dbReference>
<name>A0A183C061_GLOPA</name>
<evidence type="ECO:0000313" key="7">
    <source>
        <dbReference type="Proteomes" id="UP000050741"/>
    </source>
</evidence>
<dbReference type="GO" id="GO:0016020">
    <property type="term" value="C:membrane"/>
    <property type="evidence" value="ECO:0007669"/>
    <property type="project" value="UniProtKB-SubCell"/>
</dbReference>
<dbReference type="WBParaSite" id="GPLIN_000625300">
    <property type="protein sequence ID" value="GPLIN_000625300"/>
    <property type="gene ID" value="GPLIN_000625300"/>
</dbReference>
<feature type="domain" description="G-protein coupled receptors family 1 profile" evidence="6">
    <location>
        <begin position="40"/>
        <end position="288"/>
    </location>
</feature>
<feature type="transmembrane region" description="Helical" evidence="5">
    <location>
        <begin position="185"/>
        <end position="209"/>
    </location>
</feature>
<accession>A0A183C061</accession>
<dbReference type="InterPro" id="IPR000276">
    <property type="entry name" value="GPCR_Rhodpsn"/>
</dbReference>
<dbReference type="GO" id="GO:0004930">
    <property type="term" value="F:G protein-coupled receptor activity"/>
    <property type="evidence" value="ECO:0007669"/>
    <property type="project" value="InterPro"/>
</dbReference>
<sequence length="317" mass="36107">MTTTATLSEVYLQLMKDDPRWTLIIFASIYTILAIFGIVMNFCVVYVTIRTKHFNNSANTLLAIYSFFELVHQSGHFLFAYNVFWGHDLMPSKIVIQILTPSYFAFSCTTFLLFFTSIDRLICVLFPLRHSNNIFVYGVVLPIVGTCGFLFVLLPNSEPVGDLLIAGSMNDVALDPHFSQSNYAFTMYSTLTFILLGTVAIYVLLAILLHFRKASSNSNSHQFNLRIFRSLFTIVCVNVGGYLLFDLLYFTIIMNEAIIPDLLTKWKWCQIVGILLNVSAASNAPILYFTSQEYRKAFDKELQMVVRIFSRNSVQPN</sequence>
<evidence type="ECO:0000256" key="1">
    <source>
        <dbReference type="ARBA" id="ARBA00004370"/>
    </source>
</evidence>
<evidence type="ECO:0000256" key="5">
    <source>
        <dbReference type="SAM" id="Phobius"/>
    </source>
</evidence>
<keyword evidence="3 5" id="KW-1133">Transmembrane helix</keyword>
<dbReference type="PROSITE" id="PS50262">
    <property type="entry name" value="G_PROTEIN_RECEP_F1_2"/>
    <property type="match status" value="1"/>
</dbReference>
<dbReference type="CDD" id="cd00637">
    <property type="entry name" value="7tm_classA_rhodopsin-like"/>
    <property type="match status" value="1"/>
</dbReference>
<evidence type="ECO:0000256" key="3">
    <source>
        <dbReference type="ARBA" id="ARBA00022989"/>
    </source>
</evidence>
<comment type="subcellular location">
    <subcellularLocation>
        <location evidence="1">Membrane</location>
    </subcellularLocation>
</comment>
<protein>
    <submittedName>
        <fullName evidence="8">G_PROTEIN_RECEP_F1_2 domain-containing protein</fullName>
    </submittedName>
</protein>
<dbReference type="PANTHER" id="PTHR23360:SF5">
    <property type="entry name" value="G-PROTEIN COUPLED RECEPTORS FAMILY 1 PROFILE DOMAIN-CONTAINING PROTEIN"/>
    <property type="match status" value="1"/>
</dbReference>
<evidence type="ECO:0000256" key="2">
    <source>
        <dbReference type="ARBA" id="ARBA00022692"/>
    </source>
</evidence>
<evidence type="ECO:0000256" key="4">
    <source>
        <dbReference type="ARBA" id="ARBA00023136"/>
    </source>
</evidence>
<organism evidence="7 8">
    <name type="scientific">Globodera pallida</name>
    <name type="common">Potato cyst nematode worm</name>
    <name type="synonym">Heterodera pallida</name>
    <dbReference type="NCBI Taxonomy" id="36090"/>
    <lineage>
        <taxon>Eukaryota</taxon>
        <taxon>Metazoa</taxon>
        <taxon>Ecdysozoa</taxon>
        <taxon>Nematoda</taxon>
        <taxon>Chromadorea</taxon>
        <taxon>Rhabditida</taxon>
        <taxon>Tylenchina</taxon>
        <taxon>Tylenchomorpha</taxon>
        <taxon>Tylenchoidea</taxon>
        <taxon>Heteroderidae</taxon>
        <taxon>Heteroderinae</taxon>
        <taxon>Globodera</taxon>
    </lineage>
</organism>
<feature type="transmembrane region" description="Helical" evidence="5">
    <location>
        <begin position="21"/>
        <end position="49"/>
    </location>
</feature>
<reference evidence="8" key="3">
    <citation type="submission" date="2016-06" db="UniProtKB">
        <authorList>
            <consortium name="WormBaseParasite"/>
        </authorList>
    </citation>
    <scope>IDENTIFICATION</scope>
</reference>
<feature type="transmembrane region" description="Helical" evidence="5">
    <location>
        <begin position="61"/>
        <end position="83"/>
    </location>
</feature>
<dbReference type="SMART" id="SM01381">
    <property type="entry name" value="7TM_GPCR_Srsx"/>
    <property type="match status" value="1"/>
</dbReference>